<dbReference type="SUPFAM" id="SSF52540">
    <property type="entry name" value="P-loop containing nucleoside triphosphate hydrolases"/>
    <property type="match status" value="1"/>
</dbReference>
<keyword evidence="3" id="KW-1185">Reference proteome</keyword>
<evidence type="ECO:0000259" key="1">
    <source>
        <dbReference type="Pfam" id="PF01656"/>
    </source>
</evidence>
<evidence type="ECO:0000313" key="2">
    <source>
        <dbReference type="EMBL" id="KLV04166.1"/>
    </source>
</evidence>
<gene>
    <name evidence="2" type="ORF">ABT56_16295</name>
</gene>
<dbReference type="GO" id="GO:0005524">
    <property type="term" value="F:ATP binding"/>
    <property type="evidence" value="ECO:0007669"/>
    <property type="project" value="TreeGrafter"/>
</dbReference>
<organism evidence="2 3">
    <name type="scientific">Photobacterium aquae</name>
    <dbReference type="NCBI Taxonomy" id="1195763"/>
    <lineage>
        <taxon>Bacteria</taxon>
        <taxon>Pseudomonadati</taxon>
        <taxon>Pseudomonadota</taxon>
        <taxon>Gammaproteobacteria</taxon>
        <taxon>Vibrionales</taxon>
        <taxon>Vibrionaceae</taxon>
        <taxon>Photobacterium</taxon>
    </lineage>
</organism>
<dbReference type="Gene3D" id="3.40.50.300">
    <property type="entry name" value="P-loop containing nucleotide triphosphate hydrolases"/>
    <property type="match status" value="1"/>
</dbReference>
<dbReference type="Gene3D" id="3.40.50.2300">
    <property type="match status" value="1"/>
</dbReference>
<dbReference type="GO" id="GO:0016887">
    <property type="term" value="F:ATP hydrolysis activity"/>
    <property type="evidence" value="ECO:0007669"/>
    <property type="project" value="TreeGrafter"/>
</dbReference>
<protein>
    <submittedName>
        <fullName evidence="2">Chromosome partitioning protein ParA</fullName>
    </submittedName>
</protein>
<dbReference type="PANTHER" id="PTHR43384:SF13">
    <property type="entry name" value="SLR0110 PROTEIN"/>
    <property type="match status" value="1"/>
</dbReference>
<proteinExistence type="predicted"/>
<dbReference type="STRING" id="1195763.ABT56_16295"/>
<comment type="caution">
    <text evidence="2">The sequence shown here is derived from an EMBL/GenBank/DDBJ whole genome shotgun (WGS) entry which is preliminary data.</text>
</comment>
<dbReference type="EMBL" id="LDOT01000023">
    <property type="protein sequence ID" value="KLV04166.1"/>
    <property type="molecule type" value="Genomic_DNA"/>
</dbReference>
<evidence type="ECO:0000313" key="3">
    <source>
        <dbReference type="Proteomes" id="UP000036097"/>
    </source>
</evidence>
<accession>A0A0J1GWZ0</accession>
<dbReference type="RefSeq" id="WP_047879937.1">
    <property type="nucleotide sequence ID" value="NZ_LDOT01000023.1"/>
</dbReference>
<dbReference type="PATRIC" id="fig|1195763.3.peg.3473"/>
<dbReference type="AlphaFoldDB" id="A0A0J1GWZ0"/>
<sequence length="413" mass="46220">MFDLAKAISKNVAPQLPVVNGPKSCTLIYQSQACLALVQEVFVFEGWNPPMVEKEALRSSEFDNSGLNEIIILELNESANVVEDAKRFASQIPTHKGVIIFGKEDAISTLRALKDMGFYYVFWPVTKQELADFLSHVSKNLQTFSGVSNLRKAKRVAVVGSKGGVGTTMLSTEIASVLASDGTDTVLVDHQYEDSNIDVMLSIKGLKRHNITEMTMPLHELDDESAISFLTKVRANLRLLALDGGESDYQLLGFNRTLCQLLGRNTNYIIEDFSASTGFRTDPLSLVEHNDVVVVVIEPSVSSVRNARRLIERIANLQISDTKKLRVLTVLNSHRPDSAFVLSKEEVAEYLTVPIDVYLPFSRSLGRLILEGKRAHKHDRQMQQSLDELVRLINGQRNETKSRVSQLLRMFKR</sequence>
<dbReference type="InterPro" id="IPR002586">
    <property type="entry name" value="CobQ/CobB/MinD/ParA_Nub-bd_dom"/>
</dbReference>
<feature type="domain" description="CobQ/CobB/MinD/ParA nucleotide binding" evidence="1">
    <location>
        <begin position="156"/>
        <end position="373"/>
    </location>
</feature>
<dbReference type="GO" id="GO:0009898">
    <property type="term" value="C:cytoplasmic side of plasma membrane"/>
    <property type="evidence" value="ECO:0007669"/>
    <property type="project" value="TreeGrafter"/>
</dbReference>
<name>A0A0J1GWZ0_9GAMM</name>
<dbReference type="InterPro" id="IPR027417">
    <property type="entry name" value="P-loop_NTPase"/>
</dbReference>
<dbReference type="Proteomes" id="UP000036097">
    <property type="component" value="Unassembled WGS sequence"/>
</dbReference>
<dbReference type="Pfam" id="PF01656">
    <property type="entry name" value="CbiA"/>
    <property type="match status" value="1"/>
</dbReference>
<reference evidence="2 3" key="1">
    <citation type="submission" date="2015-05" db="EMBL/GenBank/DDBJ databases">
        <title>Photobacterium galathea sp. nov.</title>
        <authorList>
            <person name="Machado H."/>
            <person name="Gram L."/>
        </authorList>
    </citation>
    <scope>NUCLEOTIDE SEQUENCE [LARGE SCALE GENOMIC DNA]</scope>
    <source>
        <strain evidence="2 3">CGMCC 1.12159</strain>
    </source>
</reference>
<dbReference type="GO" id="GO:0005829">
    <property type="term" value="C:cytosol"/>
    <property type="evidence" value="ECO:0007669"/>
    <property type="project" value="TreeGrafter"/>
</dbReference>
<dbReference type="OrthoDB" id="6250531at2"/>
<dbReference type="InterPro" id="IPR050625">
    <property type="entry name" value="ParA/MinD_ATPase"/>
</dbReference>
<dbReference type="GO" id="GO:0051782">
    <property type="term" value="P:negative regulation of cell division"/>
    <property type="evidence" value="ECO:0007669"/>
    <property type="project" value="TreeGrafter"/>
</dbReference>
<dbReference type="PANTHER" id="PTHR43384">
    <property type="entry name" value="SEPTUM SITE-DETERMINING PROTEIN MIND HOMOLOG, CHLOROPLASTIC-RELATED"/>
    <property type="match status" value="1"/>
</dbReference>